<dbReference type="GO" id="GO:0016829">
    <property type="term" value="F:lyase activity"/>
    <property type="evidence" value="ECO:0007669"/>
    <property type="project" value="UniProtKB-KW"/>
</dbReference>
<keyword evidence="3" id="KW-0378">Hydrolase</keyword>
<dbReference type="GO" id="GO:0004359">
    <property type="term" value="F:glutaminase activity"/>
    <property type="evidence" value="ECO:0007669"/>
    <property type="project" value="UniProtKB-EC"/>
</dbReference>
<evidence type="ECO:0000256" key="5">
    <source>
        <dbReference type="ARBA" id="ARBA00023239"/>
    </source>
</evidence>
<evidence type="ECO:0000313" key="7">
    <source>
        <dbReference type="EMBL" id="KAF2770724.1"/>
    </source>
</evidence>
<accession>A0A6G1LEY0</accession>
<keyword evidence="8" id="KW-1185">Reference proteome</keyword>
<dbReference type="PROSITE" id="PS51130">
    <property type="entry name" value="PDXT_SNO_2"/>
    <property type="match status" value="1"/>
</dbReference>
<dbReference type="EC" id="3.5.1.2" evidence="2"/>
<reference evidence="7" key="1">
    <citation type="journal article" date="2020" name="Stud. Mycol.">
        <title>101 Dothideomycetes genomes: a test case for predicting lifestyles and emergence of pathogens.</title>
        <authorList>
            <person name="Haridas S."/>
            <person name="Albert R."/>
            <person name="Binder M."/>
            <person name="Bloem J."/>
            <person name="Labutti K."/>
            <person name="Salamov A."/>
            <person name="Andreopoulos B."/>
            <person name="Baker S."/>
            <person name="Barry K."/>
            <person name="Bills G."/>
            <person name="Bluhm B."/>
            <person name="Cannon C."/>
            <person name="Castanera R."/>
            <person name="Culley D."/>
            <person name="Daum C."/>
            <person name="Ezra D."/>
            <person name="Gonzalez J."/>
            <person name="Henrissat B."/>
            <person name="Kuo A."/>
            <person name="Liang C."/>
            <person name="Lipzen A."/>
            <person name="Lutzoni F."/>
            <person name="Magnuson J."/>
            <person name="Mondo S."/>
            <person name="Nolan M."/>
            <person name="Ohm R."/>
            <person name="Pangilinan J."/>
            <person name="Park H.-J."/>
            <person name="Ramirez L."/>
            <person name="Alfaro M."/>
            <person name="Sun H."/>
            <person name="Tritt A."/>
            <person name="Yoshinaga Y."/>
            <person name="Zwiers L.-H."/>
            <person name="Turgeon B."/>
            <person name="Goodwin S."/>
            <person name="Spatafora J."/>
            <person name="Crous P."/>
            <person name="Grigoriev I."/>
        </authorList>
    </citation>
    <scope>NUCLEOTIDE SEQUENCE</scope>
    <source>
        <strain evidence="7">CBS 116005</strain>
    </source>
</reference>
<gene>
    <name evidence="7" type="ORF">EJ03DRAFT_62096</name>
</gene>
<dbReference type="PANTHER" id="PTHR31559:SF0">
    <property type="entry name" value="PYRIDOXAL 5'-PHOSPHATE SYNTHASE SUBUNIT SNO1-RELATED"/>
    <property type="match status" value="1"/>
</dbReference>
<dbReference type="HAMAP" id="MF_01615">
    <property type="entry name" value="PdxT"/>
    <property type="match status" value="1"/>
</dbReference>
<evidence type="ECO:0000256" key="6">
    <source>
        <dbReference type="ARBA" id="ARBA00049534"/>
    </source>
</evidence>
<proteinExistence type="inferred from homology"/>
<evidence type="ECO:0000256" key="1">
    <source>
        <dbReference type="ARBA" id="ARBA00008345"/>
    </source>
</evidence>
<comment type="similarity">
    <text evidence="1">Belongs to the glutaminase PdxT/SNO family.</text>
</comment>
<keyword evidence="5" id="KW-0456">Lyase</keyword>
<dbReference type="InterPro" id="IPR029062">
    <property type="entry name" value="Class_I_gatase-like"/>
</dbReference>
<evidence type="ECO:0000256" key="3">
    <source>
        <dbReference type="ARBA" id="ARBA00022801"/>
    </source>
</evidence>
<dbReference type="GO" id="GO:0008614">
    <property type="term" value="P:pyridoxine metabolic process"/>
    <property type="evidence" value="ECO:0007669"/>
    <property type="project" value="TreeGrafter"/>
</dbReference>
<dbReference type="Gene3D" id="3.40.50.880">
    <property type="match status" value="1"/>
</dbReference>
<dbReference type="InterPro" id="IPR002161">
    <property type="entry name" value="PdxT/SNO"/>
</dbReference>
<dbReference type="NCBIfam" id="TIGR03800">
    <property type="entry name" value="PLP_synth_Pdx2"/>
    <property type="match status" value="1"/>
</dbReference>
<dbReference type="AlphaFoldDB" id="A0A6G1LEY0"/>
<comment type="catalytic activity">
    <reaction evidence="6">
        <text>L-glutamine + H2O = L-glutamate + NH4(+)</text>
        <dbReference type="Rhea" id="RHEA:15889"/>
        <dbReference type="ChEBI" id="CHEBI:15377"/>
        <dbReference type="ChEBI" id="CHEBI:28938"/>
        <dbReference type="ChEBI" id="CHEBI:29985"/>
        <dbReference type="ChEBI" id="CHEBI:58359"/>
        <dbReference type="EC" id="3.5.1.2"/>
    </reaction>
</comment>
<dbReference type="PANTHER" id="PTHR31559">
    <property type="entry name" value="PYRIDOXAL 5'-PHOSPHATE SYNTHASE SUBUNIT SNO"/>
    <property type="match status" value="1"/>
</dbReference>
<keyword evidence="4" id="KW-0315">Glutamine amidotransferase</keyword>
<organism evidence="7 8">
    <name type="scientific">Teratosphaeria nubilosa</name>
    <dbReference type="NCBI Taxonomy" id="161662"/>
    <lineage>
        <taxon>Eukaryota</taxon>
        <taxon>Fungi</taxon>
        <taxon>Dikarya</taxon>
        <taxon>Ascomycota</taxon>
        <taxon>Pezizomycotina</taxon>
        <taxon>Dothideomycetes</taxon>
        <taxon>Dothideomycetidae</taxon>
        <taxon>Mycosphaerellales</taxon>
        <taxon>Teratosphaeriaceae</taxon>
        <taxon>Teratosphaeria</taxon>
    </lineage>
</organism>
<dbReference type="SUPFAM" id="SSF52317">
    <property type="entry name" value="Class I glutamine amidotransferase-like"/>
    <property type="match status" value="1"/>
</dbReference>
<dbReference type="GO" id="GO:1903600">
    <property type="term" value="C:glutaminase complex"/>
    <property type="evidence" value="ECO:0007669"/>
    <property type="project" value="TreeGrafter"/>
</dbReference>
<evidence type="ECO:0000256" key="4">
    <source>
        <dbReference type="ARBA" id="ARBA00022962"/>
    </source>
</evidence>
<evidence type="ECO:0000313" key="8">
    <source>
        <dbReference type="Proteomes" id="UP000799436"/>
    </source>
</evidence>
<dbReference type="OrthoDB" id="2039at2759"/>
<sequence>MEVTIGVLALQGAFVEHVTLLRHASETLVSQAPPRHDLSQVHFSFIEVRTPSELERCNALIIPGGESTAISLIAERTGLLEPLRDFVKVSRKPTWGTCAGLILLAESANKSKATGQQLVGGLDVRVQRNYFGRQVESFEADLDLPFLQDGHPFHSVFIRAPVVEEVLPSTNEKAVLNGEDALAVSAPPKQATKAQVEIMGRLPGRAKAIKDQTTTAKELGEDGDIIAVKQGNVFATAFHPELTGDDRIHAWWLGQVLGSLISQHVKQQ</sequence>
<dbReference type="GO" id="GO:0042823">
    <property type="term" value="P:pyridoxal phosphate biosynthetic process"/>
    <property type="evidence" value="ECO:0007669"/>
    <property type="project" value="InterPro"/>
</dbReference>
<dbReference type="CDD" id="cd01749">
    <property type="entry name" value="GATase1_PB"/>
    <property type="match status" value="1"/>
</dbReference>
<dbReference type="PROSITE" id="PS51273">
    <property type="entry name" value="GATASE_TYPE_1"/>
    <property type="match status" value="1"/>
</dbReference>
<dbReference type="GO" id="GO:0005829">
    <property type="term" value="C:cytosol"/>
    <property type="evidence" value="ECO:0007669"/>
    <property type="project" value="TreeGrafter"/>
</dbReference>
<dbReference type="EMBL" id="ML995824">
    <property type="protein sequence ID" value="KAF2770724.1"/>
    <property type="molecule type" value="Genomic_DNA"/>
</dbReference>
<evidence type="ECO:0000256" key="2">
    <source>
        <dbReference type="ARBA" id="ARBA00012918"/>
    </source>
</evidence>
<dbReference type="Pfam" id="PF01174">
    <property type="entry name" value="SNO"/>
    <property type="match status" value="2"/>
</dbReference>
<protein>
    <recommendedName>
        <fullName evidence="2">glutaminase</fullName>
        <ecNumber evidence="2">3.5.1.2</ecNumber>
    </recommendedName>
</protein>
<name>A0A6G1LEY0_9PEZI</name>
<dbReference type="Proteomes" id="UP000799436">
    <property type="component" value="Unassembled WGS sequence"/>
</dbReference>
<dbReference type="PROSITE" id="PS01236">
    <property type="entry name" value="PDXT_SNO_1"/>
    <property type="match status" value="1"/>
</dbReference>
<dbReference type="InterPro" id="IPR021196">
    <property type="entry name" value="PdxT/SNO_CS"/>
</dbReference>